<evidence type="ECO:0000313" key="2">
    <source>
        <dbReference type="Proteomes" id="UP000005451"/>
    </source>
</evidence>
<dbReference type="STRING" id="561177.ANHYDRO_00340"/>
<dbReference type="Proteomes" id="UP000005451">
    <property type="component" value="Unassembled WGS sequence"/>
</dbReference>
<organism evidence="1 2">
    <name type="scientific">Anaerococcus hydrogenalis DSM 7454</name>
    <dbReference type="NCBI Taxonomy" id="561177"/>
    <lineage>
        <taxon>Bacteria</taxon>
        <taxon>Bacillati</taxon>
        <taxon>Bacillota</taxon>
        <taxon>Tissierellia</taxon>
        <taxon>Tissierellales</taxon>
        <taxon>Peptoniphilaceae</taxon>
        <taxon>Anaerococcus</taxon>
    </lineage>
</organism>
<dbReference type="AlphaFoldDB" id="B6W6Z4"/>
<evidence type="ECO:0000313" key="1">
    <source>
        <dbReference type="EMBL" id="EEB36808.1"/>
    </source>
</evidence>
<name>B6W6Z4_9FIRM</name>
<dbReference type="RefSeq" id="WP_004812762.1">
    <property type="nucleotide sequence ID" value="NZ_ABXA01000008.1"/>
</dbReference>
<protein>
    <submittedName>
        <fullName evidence="1">Uncharacterized protein</fullName>
    </submittedName>
</protein>
<gene>
    <name evidence="1" type="ORF">ANHYDRO_00340</name>
</gene>
<comment type="caution">
    <text evidence="1">The sequence shown here is derived from an EMBL/GenBank/DDBJ whole genome shotgun (WGS) entry which is preliminary data.</text>
</comment>
<reference evidence="1 2" key="1">
    <citation type="submission" date="2008-09" db="EMBL/GenBank/DDBJ databases">
        <authorList>
            <person name="Fulton L."/>
            <person name="Clifton S."/>
            <person name="Fulton B."/>
            <person name="Xu J."/>
            <person name="Minx P."/>
            <person name="Pepin K.H."/>
            <person name="Johnson M."/>
            <person name="Thiruvilangam P."/>
            <person name="Bhonagiri V."/>
            <person name="Nash W.E."/>
            <person name="Mardis E.R."/>
            <person name="Wilson R.K."/>
        </authorList>
    </citation>
    <scope>NUCLEOTIDE SEQUENCE [LARGE SCALE GENOMIC DNA]</scope>
    <source>
        <strain evidence="1 2">DSM 7454</strain>
    </source>
</reference>
<reference evidence="1 2" key="2">
    <citation type="submission" date="2008-10" db="EMBL/GenBank/DDBJ databases">
        <title>Draft genome sequence of Anaerococcus hydrogenalis (DSM 7454).</title>
        <authorList>
            <person name="Sudarsanam P."/>
            <person name="Ley R."/>
            <person name="Guruge J."/>
            <person name="Turnbaugh P.J."/>
            <person name="Mahowald M."/>
            <person name="Liep D."/>
            <person name="Gordon J."/>
        </authorList>
    </citation>
    <scope>NUCLEOTIDE SEQUENCE [LARGE SCALE GENOMIC DNA]</scope>
    <source>
        <strain evidence="1 2">DSM 7454</strain>
    </source>
</reference>
<accession>B6W6Z4</accession>
<proteinExistence type="predicted"/>
<sequence length="58" mass="7163">MNIKINTKKETIKIKNNYSYEKKLKIKDLVKDFDIGKIESFLEEKRKRQEYNYKMMNT</sequence>
<dbReference type="EMBL" id="ABXA01000008">
    <property type="protein sequence ID" value="EEB36808.1"/>
    <property type="molecule type" value="Genomic_DNA"/>
</dbReference>